<reference evidence="1" key="1">
    <citation type="submission" date="2016-05" db="EMBL/GenBank/DDBJ databases">
        <title>WGS assembly of Xenopus laevis.</title>
        <authorList>
            <person name="Session A."/>
            <person name="Uno Y."/>
            <person name="Kwon T."/>
            <person name="Chapman J."/>
            <person name="Toyoda A."/>
            <person name="Takahashi S."/>
            <person name="Fukui A."/>
            <person name="Hikosaka A."/>
            <person name="Putnam N."/>
            <person name="Stites J."/>
            <person name="Van Heeringen S."/>
            <person name="Quigley I."/>
            <person name="Heinz S."/>
            <person name="Hellsten U."/>
            <person name="Lyons J."/>
            <person name="Suzuki A."/>
            <person name="Kondo M."/>
            <person name="Ogino H."/>
            <person name="Ochi H."/>
            <person name="Bogdanovic O."/>
            <person name="Lister R."/>
            <person name="Georgiou G."/>
            <person name="Paranjpe S."/>
            <person name="Van Kruijsbergen I."/>
            <person name="Mozaffari S."/>
            <person name="Shu S."/>
            <person name="Schmutz J."/>
            <person name="Jenkins J."/>
            <person name="Grimwood J."/>
            <person name="Carlson J."/>
            <person name="Mitros T."/>
            <person name="Simakov O."/>
            <person name="Heald R."/>
            <person name="Miller K."/>
            <person name="Haudenschild C."/>
            <person name="Kuroki Y."/>
            <person name="Tanaka T."/>
            <person name="Michiue T."/>
            <person name="Watanabe M."/>
            <person name="Kinoshita T."/>
            <person name="Ohta Y."/>
            <person name="Mawaribuchi S."/>
            <person name="Suzuki Y."/>
            <person name="Haramoto Y."/>
            <person name="Yamamoto T."/>
            <person name="Takagi C."/>
            <person name="Kitzman J."/>
            <person name="Shendure J."/>
            <person name="Nakayama T."/>
            <person name="Izutsu Y."/>
            <person name="Robert J."/>
            <person name="Dichmann D."/>
            <person name="Flajnik M."/>
            <person name="Houston D."/>
            <person name="Marcotte E."/>
            <person name="Wallingford J."/>
            <person name="Ito Y."/>
            <person name="Asashima M."/>
            <person name="Ueno N."/>
            <person name="Matsuda Y."/>
            <person name="Jan Veenstra G."/>
            <person name="Fujiyama A."/>
            <person name="Harland R."/>
            <person name="Taira M."/>
            <person name="Rokhsar D.S."/>
        </authorList>
    </citation>
    <scope>NUCLEOTIDE SEQUENCE</scope>
    <source>
        <strain evidence="1">J</strain>
        <tissue evidence="1">Blood</tissue>
    </source>
</reference>
<dbReference type="Proteomes" id="UP000694892">
    <property type="component" value="Unassembled WGS sequence"/>
</dbReference>
<protein>
    <submittedName>
        <fullName evidence="1">Uncharacterized protein</fullName>
    </submittedName>
</protein>
<proteinExistence type="predicted"/>
<dbReference type="AlphaFoldDB" id="A0A974BR28"/>
<gene>
    <name evidence="1" type="ORF">XELAEV_18004676mg</name>
</gene>
<accession>A0A974BR28</accession>
<sequence>MDLITSPTNNDEMLPASPVCQCTFLLMQVAAPCYLGSTFPVSWATNSYLIPLSQLAFNYCISDCQRIGGCSVCFLVCPPLGL</sequence>
<evidence type="ECO:0000313" key="1">
    <source>
        <dbReference type="EMBL" id="OCT56577.1"/>
    </source>
</evidence>
<dbReference type="EMBL" id="KV467263">
    <property type="protein sequence ID" value="OCT56577.1"/>
    <property type="molecule type" value="Genomic_DNA"/>
</dbReference>
<name>A0A974BR28_XENLA</name>
<organism evidence="1">
    <name type="scientific">Xenopus laevis</name>
    <name type="common">African clawed frog</name>
    <dbReference type="NCBI Taxonomy" id="8355"/>
    <lineage>
        <taxon>Eukaryota</taxon>
        <taxon>Metazoa</taxon>
        <taxon>Chordata</taxon>
        <taxon>Craniata</taxon>
        <taxon>Vertebrata</taxon>
        <taxon>Euteleostomi</taxon>
        <taxon>Amphibia</taxon>
        <taxon>Batrachia</taxon>
        <taxon>Anura</taxon>
        <taxon>Pipoidea</taxon>
        <taxon>Pipidae</taxon>
        <taxon>Xenopodinae</taxon>
        <taxon>Xenopus</taxon>
        <taxon>Xenopus</taxon>
    </lineage>
</organism>